<dbReference type="InterPro" id="IPR022385">
    <property type="entry name" value="Rhs_assc_core"/>
</dbReference>
<feature type="domain" description="Putative T7SS secretion signal" evidence="5">
    <location>
        <begin position="15"/>
        <end position="194"/>
    </location>
</feature>
<evidence type="ECO:0000259" key="3">
    <source>
        <dbReference type="Pfam" id="PF14436"/>
    </source>
</evidence>
<feature type="compositionally biased region" description="Basic and acidic residues" evidence="2">
    <location>
        <begin position="160"/>
        <end position="169"/>
    </location>
</feature>
<dbReference type="InterPro" id="IPR031325">
    <property type="entry name" value="RHS_repeat"/>
</dbReference>
<feature type="domain" description="DUF6531" evidence="4">
    <location>
        <begin position="337"/>
        <end position="409"/>
    </location>
</feature>
<feature type="domain" description="Teneurin-like YD-shell" evidence="6">
    <location>
        <begin position="1099"/>
        <end position="1353"/>
    </location>
</feature>
<dbReference type="InterPro" id="IPR006530">
    <property type="entry name" value="YD"/>
</dbReference>
<keyword evidence="1" id="KW-0677">Repeat</keyword>
<feature type="region of interest" description="Disordered" evidence="2">
    <location>
        <begin position="104"/>
        <end position="176"/>
    </location>
</feature>
<dbReference type="InterPro" id="IPR056823">
    <property type="entry name" value="TEN-like_YD-shell"/>
</dbReference>
<dbReference type="Pfam" id="PF25023">
    <property type="entry name" value="TEN_YD-shell"/>
    <property type="match status" value="1"/>
</dbReference>
<dbReference type="Proteomes" id="UP001165378">
    <property type="component" value="Unassembled WGS sequence"/>
</dbReference>
<evidence type="ECO:0000259" key="6">
    <source>
        <dbReference type="Pfam" id="PF25023"/>
    </source>
</evidence>
<evidence type="ECO:0000256" key="2">
    <source>
        <dbReference type="SAM" id="MobiDB-lite"/>
    </source>
</evidence>
<dbReference type="Pfam" id="PF21725">
    <property type="entry name" value="T7SS_signal"/>
    <property type="match status" value="1"/>
</dbReference>
<evidence type="ECO:0000313" key="8">
    <source>
        <dbReference type="Proteomes" id="UP001165378"/>
    </source>
</evidence>
<protein>
    <submittedName>
        <fullName evidence="7">DUF6531 domain-containing protein</fullName>
    </submittedName>
</protein>
<dbReference type="Pfam" id="PF14436">
    <property type="entry name" value="EndoU_bacteria"/>
    <property type="match status" value="1"/>
</dbReference>
<dbReference type="GO" id="GO:0004519">
    <property type="term" value="F:endonuclease activity"/>
    <property type="evidence" value="ECO:0007669"/>
    <property type="project" value="InterPro"/>
</dbReference>
<accession>A0AA41Q657</accession>
<dbReference type="RefSeq" id="WP_235057070.1">
    <property type="nucleotide sequence ID" value="NZ_JAKFHA010000032.1"/>
</dbReference>
<evidence type="ECO:0000259" key="5">
    <source>
        <dbReference type="Pfam" id="PF21725"/>
    </source>
</evidence>
<evidence type="ECO:0000313" key="7">
    <source>
        <dbReference type="EMBL" id="MCF2532294.1"/>
    </source>
</evidence>
<dbReference type="Pfam" id="PF05593">
    <property type="entry name" value="RHS_repeat"/>
    <property type="match status" value="7"/>
</dbReference>
<dbReference type="InterPro" id="IPR050708">
    <property type="entry name" value="T6SS_VgrG/RHS"/>
</dbReference>
<evidence type="ECO:0000256" key="1">
    <source>
        <dbReference type="ARBA" id="ARBA00022737"/>
    </source>
</evidence>
<gene>
    <name evidence="7" type="ORF">LZ495_34475</name>
</gene>
<dbReference type="PANTHER" id="PTHR32305">
    <property type="match status" value="1"/>
</dbReference>
<dbReference type="Pfam" id="PF20148">
    <property type="entry name" value="DUF6531"/>
    <property type="match status" value="1"/>
</dbReference>
<keyword evidence="8" id="KW-1185">Reference proteome</keyword>
<name>A0AA41Q657_9ACTN</name>
<dbReference type="Gene3D" id="2.180.10.10">
    <property type="entry name" value="RHS repeat-associated core"/>
    <property type="match status" value="3"/>
</dbReference>
<dbReference type="InterPro" id="IPR049082">
    <property type="entry name" value="T7SS_signal"/>
</dbReference>
<dbReference type="PANTHER" id="PTHR32305:SF15">
    <property type="entry name" value="PROTEIN RHSA-RELATED"/>
    <property type="match status" value="1"/>
</dbReference>
<feature type="domain" description="Bacterial EndoU nuclease" evidence="3">
    <location>
        <begin position="1395"/>
        <end position="1526"/>
    </location>
</feature>
<comment type="caution">
    <text evidence="7">The sequence shown here is derived from an EMBL/GenBank/DDBJ whole genome shotgun (WGS) entry which is preliminary data.</text>
</comment>
<dbReference type="InterPro" id="IPR029501">
    <property type="entry name" value="EndoU_bac"/>
</dbReference>
<dbReference type="EMBL" id="JAKFHA010000032">
    <property type="protein sequence ID" value="MCF2532294.1"/>
    <property type="molecule type" value="Genomic_DNA"/>
</dbReference>
<dbReference type="NCBIfam" id="TIGR03696">
    <property type="entry name" value="Rhs_assc_core"/>
    <property type="match status" value="1"/>
</dbReference>
<sequence>MPAPIPLPEGQEQQAGTEAVKGNWQGLVDTANTLRGFANEASQGRDKLAKLDDPKLWQGGASAGFRKDLGIVVDILELYSSVYPRAADEIKTYADALWAAQDKTAKDHIPKAQEATTKSRTWRDQKSAYDTAKTNNQSAVTAGVDESTLPPLPNDPGEDPGARQRREAETELGATRETLNDAAATCALKMTRLMNELNNAPDLYKWIQRETVEFIKGIGAGTLDLANFAWTIDPARVYVDGPGAYFTDLAKIAAGMTKPVWDPLGFAADTRAQVIQSWEDFKKAPGRTAGTTVPDLALAFITKGGFKARTPKERADFDAKHNHDTSCRDPRSCGLVGEPVDIATGEMVLDHVDVDLPGTLPLVLERRHRTHFDRGRWFGRRWCSTFDQHLALTPEGVRLILADGVELAYPVPEPGGTVQPVGGARWPLHWDGRPGGVFTLTDPQSGRAWTFAPHPALRDPVLPVTSLADRNGNRVEYLYDAEGTPCEVRHSGGYRIAVDTADGRITGYRLLGADPATHLRSDDPAHSIRLRRFGYAAPDGREGTGDLTESIDSTGLPMVFGYDGQHRLTSWTDRLGDWYQYTYDDAGRCVHGTGSEGFLDNTFAYDDTARVTRMTDANGAVWEYAWDEWGRMVRRTDPLGNTARQEWDPYNRLAATIDPHGAATRFSYDEAGNRTGIVYADGSYTIIDYDTVLNVPLRIINPDTTVQRFTYDERGNMLTETDELGAESAYAYDNRGGLVSARDPLGGIAKFARDAAGLAVLLADPTGATVRAERDAFGRTAATTDANGATTRLAWTVEGLPAWCEHPGGGRESWTYDPSGNLVAHLDAAGGISRFAYGPFGLRIAQTAEDGTRHTFAHDRESRLASVTGPDGATWSYTYDAAGRTLTDTDFDGRTLCYEHDAAGQVTAQVNGAGQRIEYRRNVFGQVVEARHADTGHATTFTYNTARHLASVTGPDARLVYERDAHGRVVAETCNGRRNTYAFDALGRLTRRTLPDGQATDWTYDPAGRLTRIATGGHTIAFVHNALGRETERRYDGRIRFGQEWNAGRRIAAHTISVGDDVDPVTAALSPGLGPAELLRRTYGYRADGYLTSVDDSVRGRHTYDLDPAGRVTRVTGADRSEQYAYDAAGNLSFGTAGQASGDDPQHRPSGHRVTRAGPDTFAYDGQGRMVRRTRQFPSGDVRSWTFTWDADDRLRTATTPDGACWHYAYDPLGRRIAKRRPDDPSQDVEFVWDGMRLAQEVTAAGTTTWHYDAESWRPVSRSHYTASGSAESADFHAVATDLAGAPTELLDEQGEIVWQRHTTLWGARPDDTHDPFEVRLRFPGQYHDAETGLSYNFFRYYCPETASYISPDPLGLEAGPRPYAYVRNPNALVDPLGLKPLPERCTVLTPTLLQHVLKGEFDELTKKITGWHLHPDQHPGGVIPPDRYASPNQTVLPNGVVKVNGPVGARDADGNYYPKDTKFPHTFFPSTWDAEKIIQAGQTLIKEGKVNSTGSRVTMTIDGVNITGLLSRTDGKLTLDTFFPSPNQPG</sequence>
<dbReference type="NCBIfam" id="TIGR01643">
    <property type="entry name" value="YD_repeat_2x"/>
    <property type="match status" value="11"/>
</dbReference>
<reference evidence="7" key="1">
    <citation type="submission" date="2022-01" db="EMBL/GenBank/DDBJ databases">
        <title>Genome-Based Taxonomic Classification of the Phylum Actinobacteria.</title>
        <authorList>
            <person name="Gao Y."/>
        </authorList>
    </citation>
    <scope>NUCLEOTIDE SEQUENCE</scope>
    <source>
        <strain evidence="7">KLBMP 8922</strain>
    </source>
</reference>
<dbReference type="SUPFAM" id="SSF69304">
    <property type="entry name" value="Tricorn protease N-terminal domain"/>
    <property type="match status" value="1"/>
</dbReference>
<evidence type="ECO:0000259" key="4">
    <source>
        <dbReference type="Pfam" id="PF20148"/>
    </source>
</evidence>
<organism evidence="7 8">
    <name type="scientific">Yinghuangia soli</name>
    <dbReference type="NCBI Taxonomy" id="2908204"/>
    <lineage>
        <taxon>Bacteria</taxon>
        <taxon>Bacillati</taxon>
        <taxon>Actinomycetota</taxon>
        <taxon>Actinomycetes</taxon>
        <taxon>Kitasatosporales</taxon>
        <taxon>Streptomycetaceae</taxon>
        <taxon>Yinghuangia</taxon>
    </lineage>
</organism>
<dbReference type="InterPro" id="IPR045351">
    <property type="entry name" value="DUF6531"/>
</dbReference>
<proteinExistence type="predicted"/>
<feature type="region of interest" description="Disordered" evidence="2">
    <location>
        <begin position="1135"/>
        <end position="1160"/>
    </location>
</feature>